<dbReference type="OrthoDB" id="10261632at2759"/>
<dbReference type="Pfam" id="PF04100">
    <property type="entry name" value="Vps53_N"/>
    <property type="match status" value="1"/>
</dbReference>
<dbReference type="GO" id="GO:0000938">
    <property type="term" value="C:GARP complex"/>
    <property type="evidence" value="ECO:0007669"/>
    <property type="project" value="InterPro"/>
</dbReference>
<evidence type="ECO:0000256" key="6">
    <source>
        <dbReference type="ARBA" id="ARBA00023136"/>
    </source>
</evidence>
<evidence type="ECO:0000256" key="3">
    <source>
        <dbReference type="ARBA" id="ARBA00008628"/>
    </source>
</evidence>
<evidence type="ECO:0000259" key="8">
    <source>
        <dbReference type="Pfam" id="PF04100"/>
    </source>
</evidence>
<organism evidence="10 11">
    <name type="scientific">Byssothecium circinans</name>
    <dbReference type="NCBI Taxonomy" id="147558"/>
    <lineage>
        <taxon>Eukaryota</taxon>
        <taxon>Fungi</taxon>
        <taxon>Dikarya</taxon>
        <taxon>Ascomycota</taxon>
        <taxon>Pezizomycotina</taxon>
        <taxon>Dothideomycetes</taxon>
        <taxon>Pleosporomycetidae</taxon>
        <taxon>Pleosporales</taxon>
        <taxon>Massarineae</taxon>
        <taxon>Massarinaceae</taxon>
        <taxon>Byssothecium</taxon>
    </lineage>
</organism>
<sequence length="829" mass="92978">MPAPSSSLDSADYDPIDHLNALFSHPSTLSSVSATSANLRSYQDDLDEDIATFVGYQTASDADSVQRIQEAKAELADLFKKIESVRKRAMQTEQTITEMTADIKRLDNTKRNLTLSMTALKRLQMLTTAYEQLRGLSKSRQYRECAQLLQAVIQLVAHFKSYRSIDQIATLSRNVADLQRELLEQVCEDFEVIFAKGEVAQRKGMLGEACLVIDALGEHARTRLINWYCNTQLREYRQVFRGNDEAGSLDNISRRYSWFNRMMKTYDVEHAGIFPANWKVNEMLANSFCEGTRDDFKGILQRAMRKTDGQTLDVDMMLSCLQETLDFEQTLERRFSNESRSSMDTVMSKEDKGHGFDQSISEAFEPYMRLWVESQDKQLAALIPKYRVQPLRNDEEEFSSQAVIPSSTELFHFYRLTLAQCAKLSKESSLLELSTTFAKYLDQYGQQVLYYFLSEKSGAQGPSVEDAVLILNTADYCYATCNQLEEKIRSRIDEQLREKVDLQNQADAFMGIASATVRVLVRKVEIACEPSWREMRNTPWSKLESVGDQSTYVAELLRHVKEHSAGILKCLHKQQYARAFCDNLVDQMTTTYISNIVQSKPISEVGAEQMLLDSYVLKKGFLEIPLLNEEPGTAPPAAFVKRATQTMSKIDPLLKTLQVRPSPPEALVQAYLIHIADKSDTNFRKILDLKGVRRADQSTLMDLFNAFKASPNHANLAQNSSLLTPLQLQFGHMGTGIGSLGNAGSVMGTMGTPSLGGGRFDPTGLGNAMVSAVREGVDRFGSPAPPGEAGTPTNTEAKANLNENLKNIGKFFRRDVGGFRGFGRSEEGK</sequence>
<keyword evidence="7" id="KW-0175">Coiled coil</keyword>
<feature type="domain" description="Vps53 N-terminal" evidence="8">
    <location>
        <begin position="12"/>
        <end position="386"/>
    </location>
</feature>
<comment type="similarity">
    <text evidence="3">Belongs to the VPS53 family.</text>
</comment>
<dbReference type="PANTHER" id="PTHR12820">
    <property type="entry name" value="VACUOLAR SORTING PROTEIN 53"/>
    <property type="match status" value="1"/>
</dbReference>
<keyword evidence="5" id="KW-0333">Golgi apparatus</keyword>
<dbReference type="Proteomes" id="UP000800035">
    <property type="component" value="Unassembled WGS sequence"/>
</dbReference>
<dbReference type="InterPro" id="IPR039766">
    <property type="entry name" value="Vps53"/>
</dbReference>
<feature type="coiled-coil region" evidence="7">
    <location>
        <begin position="68"/>
        <end position="109"/>
    </location>
</feature>
<accession>A0A6A5U3E0</accession>
<feature type="domain" description="Vps53 C-terminal" evidence="9">
    <location>
        <begin position="608"/>
        <end position="692"/>
    </location>
</feature>
<evidence type="ECO:0000313" key="10">
    <source>
        <dbReference type="EMBL" id="KAF1959174.1"/>
    </source>
</evidence>
<dbReference type="EMBL" id="ML976985">
    <property type="protein sequence ID" value="KAF1959174.1"/>
    <property type="molecule type" value="Genomic_DNA"/>
</dbReference>
<dbReference type="InterPro" id="IPR031745">
    <property type="entry name" value="Vps53_C"/>
</dbReference>
<proteinExistence type="inferred from homology"/>
<evidence type="ECO:0000256" key="5">
    <source>
        <dbReference type="ARBA" id="ARBA00023034"/>
    </source>
</evidence>
<dbReference type="Gene3D" id="1.10.357.110">
    <property type="entry name" value="Vacuolar protein sorting-associated protein 53, C-terminus"/>
    <property type="match status" value="1"/>
</dbReference>
<name>A0A6A5U3E0_9PLEO</name>
<evidence type="ECO:0000256" key="7">
    <source>
        <dbReference type="SAM" id="Coils"/>
    </source>
</evidence>
<protein>
    <submittedName>
        <fullName evidence="10">Uncharacterized protein</fullName>
    </submittedName>
</protein>
<keyword evidence="4" id="KW-0967">Endosome</keyword>
<keyword evidence="11" id="KW-1185">Reference proteome</keyword>
<reference evidence="10" key="1">
    <citation type="journal article" date="2020" name="Stud. Mycol.">
        <title>101 Dothideomycetes genomes: a test case for predicting lifestyles and emergence of pathogens.</title>
        <authorList>
            <person name="Haridas S."/>
            <person name="Albert R."/>
            <person name="Binder M."/>
            <person name="Bloem J."/>
            <person name="Labutti K."/>
            <person name="Salamov A."/>
            <person name="Andreopoulos B."/>
            <person name="Baker S."/>
            <person name="Barry K."/>
            <person name="Bills G."/>
            <person name="Bluhm B."/>
            <person name="Cannon C."/>
            <person name="Castanera R."/>
            <person name="Culley D."/>
            <person name="Daum C."/>
            <person name="Ezra D."/>
            <person name="Gonzalez J."/>
            <person name="Henrissat B."/>
            <person name="Kuo A."/>
            <person name="Liang C."/>
            <person name="Lipzen A."/>
            <person name="Lutzoni F."/>
            <person name="Magnuson J."/>
            <person name="Mondo S."/>
            <person name="Nolan M."/>
            <person name="Ohm R."/>
            <person name="Pangilinan J."/>
            <person name="Park H.-J."/>
            <person name="Ramirez L."/>
            <person name="Alfaro M."/>
            <person name="Sun H."/>
            <person name="Tritt A."/>
            <person name="Yoshinaga Y."/>
            <person name="Zwiers L.-H."/>
            <person name="Turgeon B."/>
            <person name="Goodwin S."/>
            <person name="Spatafora J."/>
            <person name="Crous P."/>
            <person name="Grigoriev I."/>
        </authorList>
    </citation>
    <scope>NUCLEOTIDE SEQUENCE</scope>
    <source>
        <strain evidence="10">CBS 675.92</strain>
    </source>
</reference>
<evidence type="ECO:0000256" key="1">
    <source>
        <dbReference type="ARBA" id="ARBA00004150"/>
    </source>
</evidence>
<dbReference type="GO" id="GO:0005829">
    <property type="term" value="C:cytosol"/>
    <property type="evidence" value="ECO:0007669"/>
    <property type="project" value="GOC"/>
</dbReference>
<dbReference type="GO" id="GO:0042147">
    <property type="term" value="P:retrograde transport, endosome to Golgi"/>
    <property type="evidence" value="ECO:0007669"/>
    <property type="project" value="InterPro"/>
</dbReference>
<evidence type="ECO:0000256" key="2">
    <source>
        <dbReference type="ARBA" id="ARBA00004481"/>
    </source>
</evidence>
<dbReference type="AlphaFoldDB" id="A0A6A5U3E0"/>
<dbReference type="PANTHER" id="PTHR12820:SF0">
    <property type="entry name" value="VACUOLAR PROTEIN SORTING-ASSOCIATED PROTEIN 53 HOMOLOG"/>
    <property type="match status" value="1"/>
</dbReference>
<dbReference type="GO" id="GO:0010008">
    <property type="term" value="C:endosome membrane"/>
    <property type="evidence" value="ECO:0007669"/>
    <property type="project" value="UniProtKB-SubCell"/>
</dbReference>
<dbReference type="Pfam" id="PF16854">
    <property type="entry name" value="VPS53_C"/>
    <property type="match status" value="1"/>
</dbReference>
<evidence type="ECO:0000259" key="9">
    <source>
        <dbReference type="Pfam" id="PF16854"/>
    </source>
</evidence>
<dbReference type="InterPro" id="IPR007234">
    <property type="entry name" value="Vps53_N"/>
</dbReference>
<evidence type="ECO:0000313" key="11">
    <source>
        <dbReference type="Proteomes" id="UP000800035"/>
    </source>
</evidence>
<gene>
    <name evidence="10" type="ORF">CC80DRAFT_490151</name>
</gene>
<dbReference type="InterPro" id="IPR038260">
    <property type="entry name" value="Vps53_C_sf"/>
</dbReference>
<comment type="subcellular location">
    <subcellularLocation>
        <location evidence="2">Endosome membrane</location>
        <topology evidence="2">Peripheral membrane protein</topology>
    </subcellularLocation>
    <subcellularLocation>
        <location evidence="1">Golgi apparatus</location>
        <location evidence="1">trans-Golgi network membrane</location>
        <topology evidence="1">Peripheral membrane protein</topology>
    </subcellularLocation>
</comment>
<evidence type="ECO:0000256" key="4">
    <source>
        <dbReference type="ARBA" id="ARBA00022753"/>
    </source>
</evidence>
<keyword evidence="6" id="KW-0472">Membrane</keyword>